<dbReference type="Proteomes" id="UP000308092">
    <property type="component" value="Unassembled WGS sequence"/>
</dbReference>
<sequence length="27" mass="3091">MNEFRRETGIRYRVGLGPHPSSVVCTK</sequence>
<proteinExistence type="predicted"/>
<accession>A0A4S3J977</accession>
<gene>
    <name evidence="1" type="ORF">EYZ11_008918</name>
</gene>
<evidence type="ECO:0000313" key="1">
    <source>
        <dbReference type="EMBL" id="THC91613.1"/>
    </source>
</evidence>
<dbReference type="VEuPathDB" id="FungiDB:EYZ11_008918"/>
<evidence type="ECO:0000313" key="2">
    <source>
        <dbReference type="Proteomes" id="UP000308092"/>
    </source>
</evidence>
<comment type="caution">
    <text evidence="1">The sequence shown here is derived from an EMBL/GenBank/DDBJ whole genome shotgun (WGS) entry which is preliminary data.</text>
</comment>
<dbReference type="EMBL" id="SOSA01000399">
    <property type="protein sequence ID" value="THC91613.1"/>
    <property type="molecule type" value="Genomic_DNA"/>
</dbReference>
<keyword evidence="2" id="KW-1185">Reference proteome</keyword>
<reference evidence="1 2" key="1">
    <citation type="submission" date="2019-03" db="EMBL/GenBank/DDBJ databases">
        <title>The genome sequence of a newly discovered highly antifungal drug resistant Aspergillus species, Aspergillus tanneri NIH 1004.</title>
        <authorList>
            <person name="Mounaud S."/>
            <person name="Singh I."/>
            <person name="Joardar V."/>
            <person name="Pakala S."/>
            <person name="Pakala S."/>
            <person name="Venepally P."/>
            <person name="Hoover J."/>
            <person name="Nierman W."/>
            <person name="Chung J."/>
            <person name="Losada L."/>
        </authorList>
    </citation>
    <scope>NUCLEOTIDE SEQUENCE [LARGE SCALE GENOMIC DNA]</scope>
    <source>
        <strain evidence="1 2">NIH1004</strain>
    </source>
</reference>
<protein>
    <submittedName>
        <fullName evidence="1">Uncharacterized protein</fullName>
    </submittedName>
</protein>
<dbReference type="AlphaFoldDB" id="A0A4S3J977"/>
<name>A0A4S3J977_9EURO</name>
<organism evidence="1 2">
    <name type="scientific">Aspergillus tanneri</name>
    <dbReference type="NCBI Taxonomy" id="1220188"/>
    <lineage>
        <taxon>Eukaryota</taxon>
        <taxon>Fungi</taxon>
        <taxon>Dikarya</taxon>
        <taxon>Ascomycota</taxon>
        <taxon>Pezizomycotina</taxon>
        <taxon>Eurotiomycetes</taxon>
        <taxon>Eurotiomycetidae</taxon>
        <taxon>Eurotiales</taxon>
        <taxon>Aspergillaceae</taxon>
        <taxon>Aspergillus</taxon>
        <taxon>Aspergillus subgen. Circumdati</taxon>
    </lineage>
</organism>